<evidence type="ECO:0000256" key="1">
    <source>
        <dbReference type="SAM" id="Phobius"/>
    </source>
</evidence>
<evidence type="ECO:0000313" key="3">
    <source>
        <dbReference type="EMBL" id="CAL5979182.1"/>
    </source>
</evidence>
<keyword evidence="1" id="KW-0472">Membrane</keyword>
<accession>A0AA86UL35</accession>
<sequence>MCTYFYLIDYINKLIINDEIKIQQFVNSIYQILEYLYIYPTHLTFVYTGSVSCSKPLRASKLCSFIQKKRLQKNESMLDSPALLGLALKLLLVFSYWAGRLYSLCFKMSSMFSIQFRDFIFYQNFSH</sequence>
<comment type="caution">
    <text evidence="2">The sequence shown here is derived from an EMBL/GenBank/DDBJ whole genome shotgun (WGS) entry which is preliminary data.</text>
</comment>
<organism evidence="2">
    <name type="scientific">Hexamita inflata</name>
    <dbReference type="NCBI Taxonomy" id="28002"/>
    <lineage>
        <taxon>Eukaryota</taxon>
        <taxon>Metamonada</taxon>
        <taxon>Diplomonadida</taxon>
        <taxon>Hexamitidae</taxon>
        <taxon>Hexamitinae</taxon>
        <taxon>Hexamita</taxon>
    </lineage>
</organism>
<evidence type="ECO:0000313" key="4">
    <source>
        <dbReference type="Proteomes" id="UP001642409"/>
    </source>
</evidence>
<feature type="transmembrane region" description="Helical" evidence="1">
    <location>
        <begin position="78"/>
        <end position="98"/>
    </location>
</feature>
<evidence type="ECO:0000313" key="2">
    <source>
        <dbReference type="EMBL" id="CAI9955497.1"/>
    </source>
</evidence>
<gene>
    <name evidence="2" type="ORF">HINF_LOCUS43142</name>
    <name evidence="3" type="ORF">HINF_LOCUS5329</name>
</gene>
<reference evidence="2" key="1">
    <citation type="submission" date="2023-06" db="EMBL/GenBank/DDBJ databases">
        <authorList>
            <person name="Kurt Z."/>
        </authorList>
    </citation>
    <scope>NUCLEOTIDE SEQUENCE</scope>
</reference>
<dbReference type="AlphaFoldDB" id="A0AA86UL35"/>
<proteinExistence type="predicted"/>
<name>A0AA86UL35_9EUKA</name>
<keyword evidence="4" id="KW-1185">Reference proteome</keyword>
<dbReference type="EMBL" id="CAXDID020000010">
    <property type="protein sequence ID" value="CAL5979182.1"/>
    <property type="molecule type" value="Genomic_DNA"/>
</dbReference>
<dbReference type="EMBL" id="CATOUU010000865">
    <property type="protein sequence ID" value="CAI9955497.1"/>
    <property type="molecule type" value="Genomic_DNA"/>
</dbReference>
<protein>
    <submittedName>
        <fullName evidence="3">Hypothetical_protein</fullName>
    </submittedName>
</protein>
<keyword evidence="1" id="KW-0812">Transmembrane</keyword>
<dbReference type="Proteomes" id="UP001642409">
    <property type="component" value="Unassembled WGS sequence"/>
</dbReference>
<reference evidence="3 4" key="2">
    <citation type="submission" date="2024-07" db="EMBL/GenBank/DDBJ databases">
        <authorList>
            <person name="Akdeniz Z."/>
        </authorList>
    </citation>
    <scope>NUCLEOTIDE SEQUENCE [LARGE SCALE GENOMIC DNA]</scope>
</reference>
<keyword evidence="1" id="KW-1133">Transmembrane helix</keyword>